<dbReference type="InterPro" id="IPR018391">
    <property type="entry name" value="PQQ_b-propeller_rpt"/>
</dbReference>
<dbReference type="AlphaFoldDB" id="A0A542ZDN0"/>
<dbReference type="Proteomes" id="UP000316196">
    <property type="component" value="Unassembled WGS sequence"/>
</dbReference>
<accession>A0A542ZDN0</accession>
<dbReference type="Pfam" id="PF13360">
    <property type="entry name" value="PQQ_2"/>
    <property type="match status" value="1"/>
</dbReference>
<keyword evidence="1" id="KW-0472">Membrane</keyword>
<dbReference type="SMART" id="SM00564">
    <property type="entry name" value="PQQ"/>
    <property type="match status" value="3"/>
</dbReference>
<feature type="domain" description="Pyrrolo-quinoline quinone repeat" evidence="2">
    <location>
        <begin position="310"/>
        <end position="423"/>
    </location>
</feature>
<organism evidence="3 4">
    <name type="scientific">Propioniferax innocua</name>
    <dbReference type="NCBI Taxonomy" id="1753"/>
    <lineage>
        <taxon>Bacteria</taxon>
        <taxon>Bacillati</taxon>
        <taxon>Actinomycetota</taxon>
        <taxon>Actinomycetes</taxon>
        <taxon>Propionibacteriales</taxon>
        <taxon>Propionibacteriaceae</taxon>
        <taxon>Propioniferax</taxon>
    </lineage>
</organism>
<dbReference type="SUPFAM" id="SSF50998">
    <property type="entry name" value="Quinoprotein alcohol dehydrogenase-like"/>
    <property type="match status" value="1"/>
</dbReference>
<dbReference type="OrthoDB" id="3719819at2"/>
<evidence type="ECO:0000259" key="2">
    <source>
        <dbReference type="Pfam" id="PF13360"/>
    </source>
</evidence>
<proteinExistence type="predicted"/>
<feature type="transmembrane region" description="Helical" evidence="1">
    <location>
        <begin position="12"/>
        <end position="33"/>
    </location>
</feature>
<dbReference type="Gene3D" id="2.130.10.10">
    <property type="entry name" value="YVTN repeat-like/Quinoprotein amine dehydrogenase"/>
    <property type="match status" value="1"/>
</dbReference>
<evidence type="ECO:0000313" key="4">
    <source>
        <dbReference type="Proteomes" id="UP000316196"/>
    </source>
</evidence>
<comment type="caution">
    <text evidence="3">The sequence shown here is derived from an EMBL/GenBank/DDBJ whole genome shotgun (WGS) entry which is preliminary data.</text>
</comment>
<name>A0A542ZDN0_9ACTN</name>
<dbReference type="InterPro" id="IPR015943">
    <property type="entry name" value="WD40/YVTN_repeat-like_dom_sf"/>
</dbReference>
<reference evidence="3 4" key="1">
    <citation type="submission" date="2019-06" db="EMBL/GenBank/DDBJ databases">
        <title>Sequencing the genomes of 1000 actinobacteria strains.</title>
        <authorList>
            <person name="Klenk H.-P."/>
        </authorList>
    </citation>
    <scope>NUCLEOTIDE SEQUENCE [LARGE SCALE GENOMIC DNA]</scope>
    <source>
        <strain evidence="3 4">DSM 8251</strain>
    </source>
</reference>
<protein>
    <submittedName>
        <fullName evidence="3">Putative pyrroloquinoline-quinone binding quinoprotein</fullName>
    </submittedName>
</protein>
<dbReference type="EMBL" id="VFOR01000002">
    <property type="protein sequence ID" value="TQL58454.1"/>
    <property type="molecule type" value="Genomic_DNA"/>
</dbReference>
<evidence type="ECO:0000256" key="1">
    <source>
        <dbReference type="SAM" id="Phobius"/>
    </source>
</evidence>
<evidence type="ECO:0000313" key="3">
    <source>
        <dbReference type="EMBL" id="TQL58454.1"/>
    </source>
</evidence>
<keyword evidence="1" id="KW-0812">Transmembrane</keyword>
<keyword evidence="4" id="KW-1185">Reference proteome</keyword>
<dbReference type="InterPro" id="IPR011047">
    <property type="entry name" value="Quinoprotein_ADH-like_sf"/>
</dbReference>
<gene>
    <name evidence="3" type="ORF">FB460_2317</name>
</gene>
<sequence length="581" mass="60884">MQNAASGMVSLISGILIVVLLVLFGVMGTVWVAGTGLPVAASTGFVPADGHSTRVEMVGGAASLENGILTVGETRSINPHMVDGDGISRFWRVSMSGGDGLGVREAYFGVAAEGVTLEGVIDRAQSAAFEPGLPMIPAQADPGVTQQMTGMVRFGEKVGQRYRYELEVDEPSGPAAGEGCLRSRWDLEVEDEEMSRTGVVTWCPGRGIVDGGVPYSGYVQGPVAEEPLPPITGGPVKIPDGEESVELIPRAGDEHFGFREVSLDSRTTGVTTDGMVVSTQAGNRGIVGLVEDTPDGALSPSWTASPPGKVVGLQVMGHHVIVSTSTGHLLAYDRDGRRLWQSEMADTPFGTPQPLGDDVVVVSSVTGHVTAFDLEDGTERWRVRTDPLEAALHVVDAPTGPLIVAYTTEDEVVVIDATGQQRWVSEGAGSLLSAAATDVGLVVLNGNKSLVRYAYEDGEAMAMETTLARDDALDLVTSPDHPGAVAAVGPGTMVVLDATTLGVVDRPRAEGHLHPVPGVGVLEVSGETHVVRDLLGEVQQSWDSHGSTGEPRLIGQSRADTHATAWWYTVAGARQVVIRVG</sequence>
<dbReference type="RefSeq" id="WP_142094237.1">
    <property type="nucleotide sequence ID" value="NZ_BAAAMD010000002.1"/>
</dbReference>
<dbReference type="InterPro" id="IPR002372">
    <property type="entry name" value="PQQ_rpt_dom"/>
</dbReference>
<keyword evidence="1" id="KW-1133">Transmembrane helix</keyword>